<keyword evidence="2" id="KW-1185">Reference proteome</keyword>
<organism evidence="1 2">
    <name type="scientific">Pseudobacter ginsenosidimutans</name>
    <dbReference type="NCBI Taxonomy" id="661488"/>
    <lineage>
        <taxon>Bacteria</taxon>
        <taxon>Pseudomonadati</taxon>
        <taxon>Bacteroidota</taxon>
        <taxon>Chitinophagia</taxon>
        <taxon>Chitinophagales</taxon>
        <taxon>Chitinophagaceae</taxon>
        <taxon>Pseudobacter</taxon>
    </lineage>
</organism>
<dbReference type="EMBL" id="SGXA01000001">
    <property type="protein sequence ID" value="RZS74620.1"/>
    <property type="molecule type" value="Genomic_DNA"/>
</dbReference>
<dbReference type="PROSITE" id="PS51257">
    <property type="entry name" value="PROKAR_LIPOPROTEIN"/>
    <property type="match status" value="1"/>
</dbReference>
<name>A0A4Q7MZC8_9BACT</name>
<dbReference type="Proteomes" id="UP000293874">
    <property type="component" value="Unassembled WGS sequence"/>
</dbReference>
<accession>A0A4Q7MZC8</accession>
<dbReference type="OrthoDB" id="1452259at2"/>
<comment type="caution">
    <text evidence="1">The sequence shown here is derived from an EMBL/GenBank/DDBJ whole genome shotgun (WGS) entry which is preliminary data.</text>
</comment>
<sequence>MDERTTFRISLIFILHFAIGCNGPAGVGQDQGNSDVVSLPESSVSGVADTDIHSLSDSSITIVFSYAAIACRCPQWFETKHANVKFQEGVERFYLEPINNKLVNANSLWDGVHLPLTVKVTGKFSKEKETAKTYRTKGVPENARIFWYDSITVVSPVLTSN</sequence>
<evidence type="ECO:0000313" key="2">
    <source>
        <dbReference type="Proteomes" id="UP000293874"/>
    </source>
</evidence>
<reference evidence="1 2" key="1">
    <citation type="submission" date="2019-02" db="EMBL/GenBank/DDBJ databases">
        <title>Genomic Encyclopedia of Type Strains, Phase IV (KMG-IV): sequencing the most valuable type-strain genomes for metagenomic binning, comparative biology and taxonomic classification.</title>
        <authorList>
            <person name="Goeker M."/>
        </authorList>
    </citation>
    <scope>NUCLEOTIDE SEQUENCE [LARGE SCALE GENOMIC DNA]</scope>
    <source>
        <strain evidence="1 2">DSM 18116</strain>
    </source>
</reference>
<proteinExistence type="predicted"/>
<evidence type="ECO:0000313" key="1">
    <source>
        <dbReference type="EMBL" id="RZS74620.1"/>
    </source>
</evidence>
<gene>
    <name evidence="1" type="ORF">EV199_0469</name>
</gene>
<protein>
    <submittedName>
        <fullName evidence="1">Uncharacterized protein</fullName>
    </submittedName>
</protein>
<dbReference type="RefSeq" id="WP_130539070.1">
    <property type="nucleotide sequence ID" value="NZ_CP042431.1"/>
</dbReference>
<dbReference type="AlphaFoldDB" id="A0A4Q7MZC8"/>